<dbReference type="Proteomes" id="UP000011645">
    <property type="component" value="Unassembled WGS sequence"/>
</dbReference>
<name>L9VWT1_HALJB</name>
<protein>
    <submittedName>
        <fullName evidence="2">Multicopper oxidase type 3</fullName>
    </submittedName>
</protein>
<organism evidence="2 3">
    <name type="scientific">Halalkalicoccus jeotgali (strain DSM 18796 / CECT 7217 / JCM 14584 / KCTC 4019 / B3)</name>
    <dbReference type="NCBI Taxonomy" id="795797"/>
    <lineage>
        <taxon>Archaea</taxon>
        <taxon>Methanobacteriati</taxon>
        <taxon>Methanobacteriota</taxon>
        <taxon>Stenosarchaea group</taxon>
        <taxon>Halobacteria</taxon>
        <taxon>Halobacteriales</taxon>
        <taxon>Halococcaceae</taxon>
        <taxon>Halalkalicoccus</taxon>
    </lineage>
</organism>
<feature type="compositionally biased region" description="Low complexity" evidence="1">
    <location>
        <begin position="1"/>
        <end position="21"/>
    </location>
</feature>
<gene>
    <name evidence="2" type="ORF">C497_01860</name>
</gene>
<evidence type="ECO:0000313" key="2">
    <source>
        <dbReference type="EMBL" id="ELY41466.1"/>
    </source>
</evidence>
<reference evidence="2 3" key="1">
    <citation type="journal article" date="2014" name="PLoS Genet.">
        <title>Phylogenetically driven sequencing of extremely halophilic archaea reveals strategies for static and dynamic osmo-response.</title>
        <authorList>
            <person name="Becker E.A."/>
            <person name="Seitzer P.M."/>
            <person name="Tritt A."/>
            <person name="Larsen D."/>
            <person name="Krusor M."/>
            <person name="Yao A.I."/>
            <person name="Wu D."/>
            <person name="Madern D."/>
            <person name="Eisen J.A."/>
            <person name="Darling A.E."/>
            <person name="Facciotti M.T."/>
        </authorList>
    </citation>
    <scope>NUCLEOTIDE SEQUENCE [LARGE SCALE GENOMIC DNA]</scope>
    <source>
        <strain evidence="3">DSM 18796 / CECT 7217 / JCM 14584 / KCTC 4019 / B3</strain>
    </source>
</reference>
<evidence type="ECO:0000313" key="3">
    <source>
        <dbReference type="Proteomes" id="UP000011645"/>
    </source>
</evidence>
<dbReference type="Gene3D" id="2.60.40.420">
    <property type="entry name" value="Cupredoxins - blue copper proteins"/>
    <property type="match status" value="1"/>
</dbReference>
<dbReference type="SUPFAM" id="SSF49503">
    <property type="entry name" value="Cupredoxins"/>
    <property type="match status" value="1"/>
</dbReference>
<accession>L9VWT1</accession>
<dbReference type="EMBL" id="AOHV01000005">
    <property type="protein sequence ID" value="ELY41466.1"/>
    <property type="molecule type" value="Genomic_DNA"/>
</dbReference>
<dbReference type="AlphaFoldDB" id="L9VWT1"/>
<sequence length="75" mass="7746">MASAPASAEPSPEAATSQSPTVPKNADQQRTLTATTGPISPNGTERSNPAWLYDGQTPGPELRVAEGDVLQVSLE</sequence>
<feature type="region of interest" description="Disordered" evidence="1">
    <location>
        <begin position="1"/>
        <end position="75"/>
    </location>
</feature>
<dbReference type="InterPro" id="IPR008972">
    <property type="entry name" value="Cupredoxin"/>
</dbReference>
<keyword evidence="3" id="KW-1185">Reference proteome</keyword>
<proteinExistence type="predicted"/>
<comment type="caution">
    <text evidence="2">The sequence shown here is derived from an EMBL/GenBank/DDBJ whole genome shotgun (WGS) entry which is preliminary data.</text>
</comment>
<evidence type="ECO:0000256" key="1">
    <source>
        <dbReference type="SAM" id="MobiDB-lite"/>
    </source>
</evidence>
<feature type="non-terminal residue" evidence="2">
    <location>
        <position position="75"/>
    </location>
</feature>
<feature type="compositionally biased region" description="Polar residues" evidence="1">
    <location>
        <begin position="26"/>
        <end position="47"/>
    </location>
</feature>